<reference evidence="9 10" key="1">
    <citation type="submission" date="2024-03" db="EMBL/GenBank/DDBJ databases">
        <title>The Acrasis kona genome and developmental transcriptomes reveal deep origins of eukaryotic multicellular pathways.</title>
        <authorList>
            <person name="Sheikh S."/>
            <person name="Fu C.-J."/>
            <person name="Brown M.W."/>
            <person name="Baldauf S.L."/>
        </authorList>
    </citation>
    <scope>NUCLEOTIDE SEQUENCE [LARGE SCALE GENOMIC DNA]</scope>
    <source>
        <strain evidence="9 10">ATCC MYA-3509</strain>
    </source>
</reference>
<dbReference type="Proteomes" id="UP001431209">
    <property type="component" value="Unassembled WGS sequence"/>
</dbReference>
<comment type="subcellular location">
    <subcellularLocation>
        <location evidence="1 5">Nucleus</location>
    </subcellularLocation>
</comment>
<evidence type="ECO:0000256" key="2">
    <source>
        <dbReference type="ARBA" id="ARBA00009340"/>
    </source>
</evidence>
<evidence type="ECO:0000259" key="8">
    <source>
        <dbReference type="Pfam" id="PF14500"/>
    </source>
</evidence>
<accession>A0AAW2ZHK3</accession>
<dbReference type="SUPFAM" id="SSF48371">
    <property type="entry name" value="ARM repeat"/>
    <property type="match status" value="1"/>
</dbReference>
<dbReference type="GO" id="GO:0016226">
    <property type="term" value="P:iron-sulfur cluster assembly"/>
    <property type="evidence" value="ECO:0007669"/>
    <property type="project" value="UniProtKB-UniRule"/>
</dbReference>
<comment type="function">
    <text evidence="5">Key component of the cytosolic iron-sulfur protein assembly (CIA) complex, a multiprotein complex that mediates the incorporation of iron-sulfur cluster into apoproteins specifically involved in DNA metabolism and genomic integrity. In the CIA complex, MMS19 acts as an adapter between early-acting CIA components and a subset of cellular target iron-sulfur proteins.</text>
</comment>
<dbReference type="GO" id="GO:0006281">
    <property type="term" value="P:DNA repair"/>
    <property type="evidence" value="ECO:0007669"/>
    <property type="project" value="UniProtKB-UniRule"/>
</dbReference>
<dbReference type="InterPro" id="IPR029240">
    <property type="entry name" value="MMS19_N"/>
</dbReference>
<keyword evidence="4 5" id="KW-0539">Nucleus</keyword>
<evidence type="ECO:0000313" key="9">
    <source>
        <dbReference type="EMBL" id="KAL0488772.1"/>
    </source>
</evidence>
<dbReference type="AlphaFoldDB" id="A0AAW2ZHK3"/>
<feature type="domain" description="MMS19 C-terminal" evidence="7">
    <location>
        <begin position="500"/>
        <end position="902"/>
    </location>
</feature>
<keyword evidence="5" id="KW-0227">DNA damage</keyword>
<dbReference type="Pfam" id="PF12460">
    <property type="entry name" value="MMS19_C"/>
    <property type="match status" value="1"/>
</dbReference>
<dbReference type="EMBL" id="JAOPGA020001475">
    <property type="protein sequence ID" value="KAL0488772.1"/>
    <property type="molecule type" value="Genomic_DNA"/>
</dbReference>
<feature type="region of interest" description="Disordered" evidence="6">
    <location>
        <begin position="404"/>
        <end position="428"/>
    </location>
</feature>
<protein>
    <recommendedName>
        <fullName evidence="5">MMS19 nucleotide excision repair protein</fullName>
    </recommendedName>
</protein>
<evidence type="ECO:0000256" key="1">
    <source>
        <dbReference type="ARBA" id="ARBA00004123"/>
    </source>
</evidence>
<dbReference type="GO" id="GO:0005634">
    <property type="term" value="C:nucleus"/>
    <property type="evidence" value="ECO:0007669"/>
    <property type="project" value="UniProtKB-SubCell"/>
</dbReference>
<dbReference type="PANTHER" id="PTHR12891">
    <property type="entry name" value="DNA REPAIR/TRANSCRIPTION PROTEIN MET18/MMS19"/>
    <property type="match status" value="1"/>
</dbReference>
<dbReference type="InterPro" id="IPR039920">
    <property type="entry name" value="MMS19"/>
</dbReference>
<comment type="similarity">
    <text evidence="2 5">Belongs to the MET18/MMS19 family.</text>
</comment>
<evidence type="ECO:0000256" key="6">
    <source>
        <dbReference type="SAM" id="MobiDB-lite"/>
    </source>
</evidence>
<keyword evidence="10" id="KW-1185">Reference proteome</keyword>
<comment type="caution">
    <text evidence="9">The sequence shown here is derived from an EMBL/GenBank/DDBJ whole genome shotgun (WGS) entry which is preliminary data.</text>
</comment>
<gene>
    <name evidence="9" type="ORF">AKO1_003876</name>
</gene>
<dbReference type="InterPro" id="IPR011989">
    <property type="entry name" value="ARM-like"/>
</dbReference>
<evidence type="ECO:0000313" key="10">
    <source>
        <dbReference type="Proteomes" id="UP001431209"/>
    </source>
</evidence>
<feature type="domain" description="MMS19 N-terminal" evidence="8">
    <location>
        <begin position="52"/>
        <end position="313"/>
    </location>
</feature>
<name>A0AAW2ZHK3_9EUKA</name>
<evidence type="ECO:0000256" key="4">
    <source>
        <dbReference type="ARBA" id="ARBA00023242"/>
    </source>
</evidence>
<keyword evidence="5" id="KW-0234">DNA repair</keyword>
<keyword evidence="3" id="KW-0677">Repeat</keyword>
<evidence type="ECO:0000256" key="3">
    <source>
        <dbReference type="ARBA" id="ARBA00022737"/>
    </source>
</evidence>
<dbReference type="GO" id="GO:0097361">
    <property type="term" value="C:cytosolic [4Fe-4S] assembly targeting complex"/>
    <property type="evidence" value="ECO:0007669"/>
    <property type="project" value="UniProtKB-UniRule"/>
</dbReference>
<evidence type="ECO:0000256" key="5">
    <source>
        <dbReference type="RuleBase" id="RU367072"/>
    </source>
</evidence>
<dbReference type="GO" id="GO:0051604">
    <property type="term" value="P:protein maturation"/>
    <property type="evidence" value="ECO:0007669"/>
    <property type="project" value="UniProtKB-UniRule"/>
</dbReference>
<dbReference type="Pfam" id="PF14500">
    <property type="entry name" value="MMS19_N"/>
    <property type="match status" value="1"/>
</dbReference>
<evidence type="ECO:0000259" key="7">
    <source>
        <dbReference type="Pfam" id="PF12460"/>
    </source>
</evidence>
<dbReference type="InterPro" id="IPR024687">
    <property type="entry name" value="MMS19_C"/>
</dbReference>
<dbReference type="PANTHER" id="PTHR12891:SF0">
    <property type="entry name" value="MMS19 NUCLEOTIDE EXCISION REPAIR PROTEIN HOMOLOG"/>
    <property type="match status" value="1"/>
</dbReference>
<proteinExistence type="inferred from homology"/>
<dbReference type="Gene3D" id="1.25.10.10">
    <property type="entry name" value="Leucine-rich Repeat Variant"/>
    <property type="match status" value="2"/>
</dbReference>
<organism evidence="9 10">
    <name type="scientific">Acrasis kona</name>
    <dbReference type="NCBI Taxonomy" id="1008807"/>
    <lineage>
        <taxon>Eukaryota</taxon>
        <taxon>Discoba</taxon>
        <taxon>Heterolobosea</taxon>
        <taxon>Tetramitia</taxon>
        <taxon>Eutetramitia</taxon>
        <taxon>Acrasidae</taxon>
        <taxon>Acrasis</taxon>
    </lineage>
</organism>
<dbReference type="InterPro" id="IPR016024">
    <property type="entry name" value="ARM-type_fold"/>
</dbReference>
<sequence>MNWDKDYNKQCDELHSRDYYCNPDTSASGKKEALVSITTRISNGEVDLNTSIKSLADYLTVTDERIRAAAYEIMDVTLNNIKNKQEVVVQTLCSLLRFFGDRLHDYECVNEILTCIKTLMSTWKNSFENDLVSSILHQLLNDVSIPALTQPLRLSCYVIFDLIATHYPSMCKLLFANGFIQSIDGERDPKNLLYIFQLIPKLCSVCSDSIPSVAEELFEALSCYFPITYTPAADDPRNITSQDLSLALTTAMTSHPSFSTYCFPFLMEKLSTVVLETKKESIKALTQCIQTFGEDHTRPFLTEIWAYIRTEIIRTSNMDYVHLILDSITLIVNAVCSTNDPNINFKNIHVGLIRPAVTELESTTHSKFGALYSRMIYSAAVASPSICKMICDHMIPHILQINDHHQHSHHHHHHDGQPCNHDQSHSPSSSTMIMITQLAQASIETSSSFSHFDSIVEKMNQSSNESEAIELISRLSILNPDSKSCLDWLNRSIRNDQKRETTLNALQWMSKHSESLVIRFIDEHFDLDTIDESDLIVNVAILSRMGVQCGSNICRVIVMKLMPISNRSKFVMDGIHVMVSHCESMSVDRTMMNSMLDQIMSNANHRVAFQIVLILHSKCDLELQNECIKRCTSSYERHPHLLCALLISCRQQISFCDLQIGEHLITSSIRHGDSKSLYAIASVLNKLYHREQYYHQLLQCVAKHFVVSVDQYASAHHVDALSVVLRYLYMRGEYSVGDQLGRVLIGLLDHQHAQIKRAASNGFAIVMNQSKYDHHVIRQVLYKQRFFTVHANQLNHHRSNSCHLVAFANMIYQVNQSVISSEMSKLFPMVLRSLSVVEGDDVSVVDLVGAGLRAVKVLLSGDDTRNLIVDYLGSLIPHLLRWCRYESDANVRLTSVICLNQLVTFQYYKLHPFRQSVLDVLGEVIGDKKRLVRREAVKCRNDWFVLSE</sequence>